<gene>
    <name evidence="2" type="ORF">LJ657_41495</name>
</gene>
<name>A0A9Q3VWX1_9ACTN</name>
<feature type="compositionally biased region" description="Acidic residues" evidence="1">
    <location>
        <begin position="43"/>
        <end position="57"/>
    </location>
</feature>
<sequence>MATSLNPEDIRVLHAGTVVRPFNDGGGGSPNNSDHPDGNFDGDIGDDDDWDPWDGKK</sequence>
<evidence type="ECO:0000256" key="1">
    <source>
        <dbReference type="SAM" id="MobiDB-lite"/>
    </source>
</evidence>
<accession>A0A9Q3VWX1</accession>
<proteinExistence type="predicted"/>
<dbReference type="AlphaFoldDB" id="A0A9Q3VWX1"/>
<evidence type="ECO:0000313" key="3">
    <source>
        <dbReference type="Proteomes" id="UP001108029"/>
    </source>
</evidence>
<reference evidence="2" key="1">
    <citation type="submission" date="2021-12" db="EMBL/GenBank/DDBJ databases">
        <authorList>
            <person name="Lee J.-H."/>
            <person name="Kim S.-B."/>
        </authorList>
    </citation>
    <scope>NUCLEOTIDE SEQUENCE</scope>
    <source>
        <strain evidence="2">NR30</strain>
    </source>
</reference>
<dbReference type="Proteomes" id="UP001108029">
    <property type="component" value="Unassembled WGS sequence"/>
</dbReference>
<keyword evidence="3" id="KW-1185">Reference proteome</keyword>
<organism evidence="2 3">
    <name type="scientific">Streptomyces guryensis</name>
    <dbReference type="NCBI Taxonomy" id="2886947"/>
    <lineage>
        <taxon>Bacteria</taxon>
        <taxon>Bacillati</taxon>
        <taxon>Actinomycetota</taxon>
        <taxon>Actinomycetes</taxon>
        <taxon>Kitasatosporales</taxon>
        <taxon>Streptomycetaceae</taxon>
        <taxon>Streptomyces</taxon>
    </lineage>
</organism>
<protein>
    <submittedName>
        <fullName evidence="2">Uncharacterized protein</fullName>
    </submittedName>
</protein>
<evidence type="ECO:0000313" key="2">
    <source>
        <dbReference type="EMBL" id="MCD9879931.1"/>
    </source>
</evidence>
<dbReference type="RefSeq" id="WP_232654870.1">
    <property type="nucleotide sequence ID" value="NZ_JAJSBI010000033.1"/>
</dbReference>
<dbReference type="EMBL" id="JAJSBI010000033">
    <property type="protein sequence ID" value="MCD9879931.1"/>
    <property type="molecule type" value="Genomic_DNA"/>
</dbReference>
<feature type="region of interest" description="Disordered" evidence="1">
    <location>
        <begin position="19"/>
        <end position="57"/>
    </location>
</feature>
<comment type="caution">
    <text evidence="2">The sequence shown here is derived from an EMBL/GenBank/DDBJ whole genome shotgun (WGS) entry which is preliminary data.</text>
</comment>